<proteinExistence type="predicted"/>
<organism evidence="2 3">
    <name type="scientific">Gryllus longicercus</name>
    <dbReference type="NCBI Taxonomy" id="2509291"/>
    <lineage>
        <taxon>Eukaryota</taxon>
        <taxon>Metazoa</taxon>
        <taxon>Ecdysozoa</taxon>
        <taxon>Arthropoda</taxon>
        <taxon>Hexapoda</taxon>
        <taxon>Insecta</taxon>
        <taxon>Pterygota</taxon>
        <taxon>Neoptera</taxon>
        <taxon>Polyneoptera</taxon>
        <taxon>Orthoptera</taxon>
        <taxon>Ensifera</taxon>
        <taxon>Gryllidea</taxon>
        <taxon>Grylloidea</taxon>
        <taxon>Gryllidae</taxon>
        <taxon>Gryllinae</taxon>
        <taxon>Gryllus</taxon>
    </lineage>
</organism>
<name>A0AAN9VXS1_9ORTH</name>
<comment type="caution">
    <text evidence="2">The sequence shown here is derived from an EMBL/GenBank/DDBJ whole genome shotgun (WGS) entry which is preliminary data.</text>
</comment>
<dbReference type="EMBL" id="JAZDUA010000026">
    <property type="protein sequence ID" value="KAK7872333.1"/>
    <property type="molecule type" value="Genomic_DNA"/>
</dbReference>
<evidence type="ECO:0008006" key="4">
    <source>
        <dbReference type="Google" id="ProtNLM"/>
    </source>
</evidence>
<evidence type="ECO:0000313" key="3">
    <source>
        <dbReference type="Proteomes" id="UP001378592"/>
    </source>
</evidence>
<evidence type="ECO:0000256" key="1">
    <source>
        <dbReference type="SAM" id="SignalP"/>
    </source>
</evidence>
<keyword evidence="1" id="KW-0732">Signal</keyword>
<reference evidence="2 3" key="1">
    <citation type="submission" date="2024-03" db="EMBL/GenBank/DDBJ databases">
        <title>The genome assembly and annotation of the cricket Gryllus longicercus Weissman &amp; Gray.</title>
        <authorList>
            <person name="Szrajer S."/>
            <person name="Gray D."/>
            <person name="Ylla G."/>
        </authorList>
    </citation>
    <scope>NUCLEOTIDE SEQUENCE [LARGE SCALE GENOMIC DNA]</scope>
    <source>
        <strain evidence="2">DAG 2021-001</strain>
        <tissue evidence="2">Whole body minus gut</tissue>
    </source>
</reference>
<evidence type="ECO:0000313" key="2">
    <source>
        <dbReference type="EMBL" id="KAK7872333.1"/>
    </source>
</evidence>
<feature type="signal peptide" evidence="1">
    <location>
        <begin position="1"/>
        <end position="29"/>
    </location>
</feature>
<sequence length="117" mass="12658">MDRMQRFAVAVAVACCVLLALSALTPAHAAAVHSKRAVANSSPSSEAPPKICHSSTPCGWAVYVPFTRRVDYFMKNTCDCPKGKMCLRTDDDLSVSAYVYRCRAPTHTTSTTEADQA</sequence>
<protein>
    <recommendedName>
        <fullName evidence="4">Accessory gland protein</fullName>
    </recommendedName>
</protein>
<dbReference type="AlphaFoldDB" id="A0AAN9VXS1"/>
<accession>A0AAN9VXS1</accession>
<keyword evidence="3" id="KW-1185">Reference proteome</keyword>
<gene>
    <name evidence="2" type="ORF">R5R35_002781</name>
</gene>
<dbReference type="Proteomes" id="UP001378592">
    <property type="component" value="Unassembled WGS sequence"/>
</dbReference>
<feature type="chain" id="PRO_5042843418" description="Accessory gland protein" evidence="1">
    <location>
        <begin position="30"/>
        <end position="117"/>
    </location>
</feature>